<sequence length="552" mass="60670">MQVGIEAEHKYALRRVTITDEVQGIIRGYVAIWGSSEHRDSYQTWFDKEQPPELGLDFLPVPLIYEHGFDGGIKKEIIGSVTRAWFDGKGVPFEATLDKTVGAFTRFISEIRSGKLSTSSATMEHLAEFDNDGRFVRWILSEVSLTANPAEELMPAVQLMRSNLLHDAMGQPQGEMTANERNQGNTREGNNIMLEAILAALNAIGPDATTEQIIQVLTDAGLSKDDFDAIQSQLEVPDKDKGRQEDGEAPPAGEGEGDTPATAEVVSLVDQLIPALTVVMGEKGAAEAETQLEEARSKNNKLAKDNASMVMQIAATRSQQKREQAMPNTPNQPRHGGGNGSITGMQDMAFAGLNSRQMGYGYQLLKASGQPISEDYRRNMAGKTIDLVAKGQSAFRNDKSYYAVRSAIRNATRADELVYTTNTGAGAEWIPDMWETQAWDVARQELVFDTMTRDMMVLQVDGRPGSTATIPLVDSDPIFYKANENKSVGADLQPKPLVDPSHLGTAKVEVTPVKGMARVIVTEEMIEDLQGRKEKFWEIVTDLINNVEVFVK</sequence>
<accession>A0A0F9NU26</accession>
<organism evidence="2">
    <name type="scientific">marine sediment metagenome</name>
    <dbReference type="NCBI Taxonomy" id="412755"/>
    <lineage>
        <taxon>unclassified sequences</taxon>
        <taxon>metagenomes</taxon>
        <taxon>ecological metagenomes</taxon>
    </lineage>
</organism>
<evidence type="ECO:0000313" key="2">
    <source>
        <dbReference type="EMBL" id="KKM84802.1"/>
    </source>
</evidence>
<reference evidence="2" key="1">
    <citation type="journal article" date="2015" name="Nature">
        <title>Complex archaea that bridge the gap between prokaryotes and eukaryotes.</title>
        <authorList>
            <person name="Spang A."/>
            <person name="Saw J.H."/>
            <person name="Jorgensen S.L."/>
            <person name="Zaremba-Niedzwiedzka K."/>
            <person name="Martijn J."/>
            <person name="Lind A.E."/>
            <person name="van Eijk R."/>
            <person name="Schleper C."/>
            <person name="Guy L."/>
            <person name="Ettema T.J."/>
        </authorList>
    </citation>
    <scope>NUCLEOTIDE SEQUENCE</scope>
</reference>
<dbReference type="AlphaFoldDB" id="A0A0F9NU26"/>
<feature type="region of interest" description="Disordered" evidence="1">
    <location>
        <begin position="234"/>
        <end position="259"/>
    </location>
</feature>
<feature type="compositionally biased region" description="Basic and acidic residues" evidence="1">
    <location>
        <begin position="236"/>
        <end position="246"/>
    </location>
</feature>
<protein>
    <submittedName>
        <fullName evidence="2">Uncharacterized protein</fullName>
    </submittedName>
</protein>
<feature type="region of interest" description="Disordered" evidence="1">
    <location>
        <begin position="318"/>
        <end position="342"/>
    </location>
</feature>
<name>A0A0F9NU26_9ZZZZ</name>
<dbReference type="EMBL" id="LAZR01007510">
    <property type="protein sequence ID" value="KKM84802.1"/>
    <property type="molecule type" value="Genomic_DNA"/>
</dbReference>
<comment type="caution">
    <text evidence="2">The sequence shown here is derived from an EMBL/GenBank/DDBJ whole genome shotgun (WGS) entry which is preliminary data.</text>
</comment>
<gene>
    <name evidence="2" type="ORF">LCGC14_1295430</name>
</gene>
<evidence type="ECO:0000256" key="1">
    <source>
        <dbReference type="SAM" id="MobiDB-lite"/>
    </source>
</evidence>
<proteinExistence type="predicted"/>